<dbReference type="PANTHER" id="PTHR31286:SF180">
    <property type="entry name" value="OS10G0362600 PROTEIN"/>
    <property type="match status" value="1"/>
</dbReference>
<organism evidence="3 4">
    <name type="scientific">Dipteronia sinensis</name>
    <dbReference type="NCBI Taxonomy" id="43782"/>
    <lineage>
        <taxon>Eukaryota</taxon>
        <taxon>Viridiplantae</taxon>
        <taxon>Streptophyta</taxon>
        <taxon>Embryophyta</taxon>
        <taxon>Tracheophyta</taxon>
        <taxon>Spermatophyta</taxon>
        <taxon>Magnoliopsida</taxon>
        <taxon>eudicotyledons</taxon>
        <taxon>Gunneridae</taxon>
        <taxon>Pentapetalae</taxon>
        <taxon>rosids</taxon>
        <taxon>malvids</taxon>
        <taxon>Sapindales</taxon>
        <taxon>Sapindaceae</taxon>
        <taxon>Hippocastanoideae</taxon>
        <taxon>Acereae</taxon>
        <taxon>Dipteronia</taxon>
    </lineage>
</organism>
<accession>A0AAE0AWB7</accession>
<dbReference type="InterPro" id="IPR025558">
    <property type="entry name" value="DUF4283"/>
</dbReference>
<proteinExistence type="predicted"/>
<reference evidence="3" key="1">
    <citation type="journal article" date="2023" name="Plant J.">
        <title>Genome sequences and population genomics provide insights into the demographic history, inbreeding, and mutation load of two 'living fossil' tree species of Dipteronia.</title>
        <authorList>
            <person name="Feng Y."/>
            <person name="Comes H.P."/>
            <person name="Chen J."/>
            <person name="Zhu S."/>
            <person name="Lu R."/>
            <person name="Zhang X."/>
            <person name="Li P."/>
            <person name="Qiu J."/>
            <person name="Olsen K.M."/>
            <person name="Qiu Y."/>
        </authorList>
    </citation>
    <scope>NUCLEOTIDE SEQUENCE</scope>
    <source>
        <strain evidence="3">NBL</strain>
    </source>
</reference>
<evidence type="ECO:0000256" key="1">
    <source>
        <dbReference type="SAM" id="MobiDB-lite"/>
    </source>
</evidence>
<gene>
    <name evidence="3" type="ORF">Dsin_005358</name>
</gene>
<evidence type="ECO:0000313" key="3">
    <source>
        <dbReference type="EMBL" id="KAK3225496.1"/>
    </source>
</evidence>
<feature type="region of interest" description="Disordered" evidence="1">
    <location>
        <begin position="181"/>
        <end position="200"/>
    </location>
</feature>
<evidence type="ECO:0000313" key="4">
    <source>
        <dbReference type="Proteomes" id="UP001281410"/>
    </source>
</evidence>
<feature type="compositionally biased region" description="Polar residues" evidence="1">
    <location>
        <begin position="190"/>
        <end position="200"/>
    </location>
</feature>
<keyword evidence="4" id="KW-1185">Reference proteome</keyword>
<feature type="compositionally biased region" description="Low complexity" evidence="1">
    <location>
        <begin position="216"/>
        <end position="226"/>
    </location>
</feature>
<dbReference type="AlphaFoldDB" id="A0AAE0AWB7"/>
<dbReference type="EMBL" id="JANJYJ010000002">
    <property type="protein sequence ID" value="KAK3225496.1"/>
    <property type="molecule type" value="Genomic_DNA"/>
</dbReference>
<dbReference type="Pfam" id="PF14111">
    <property type="entry name" value="DUF4283"/>
    <property type="match status" value="1"/>
</dbReference>
<dbReference type="InterPro" id="IPR040256">
    <property type="entry name" value="At4g02000-like"/>
</dbReference>
<sequence>MPTPPQMSKVNLRILLLEAILSCTIRKGNRGLVEVLANDKGFYFFKFSDDEACSNVLESGPWLFARRLVILKKWHPKLILTKETYSKILVWVTLFNIPHDYWTEEGLSHIASTVVSTPQVNLEPLLPIATLKVDEVIPICSSEIEPSSCPTILLIRNKSNDLPMESFIDTSNKFSTLDEDGDYCNDDDSPTTASPDQSSWHSKIKNIDGVSIIGFSSPTGSSSNNNNKKKWTAKKGKDNSSQAKVMLLQPLDD</sequence>
<dbReference type="PANTHER" id="PTHR31286">
    <property type="entry name" value="GLYCINE-RICH CELL WALL STRUCTURAL PROTEIN 1.8-LIKE"/>
    <property type="match status" value="1"/>
</dbReference>
<feature type="domain" description="DUF4283" evidence="2">
    <location>
        <begin position="30"/>
        <end position="80"/>
    </location>
</feature>
<feature type="region of interest" description="Disordered" evidence="1">
    <location>
        <begin position="215"/>
        <end position="253"/>
    </location>
</feature>
<evidence type="ECO:0000259" key="2">
    <source>
        <dbReference type="Pfam" id="PF14111"/>
    </source>
</evidence>
<dbReference type="Proteomes" id="UP001281410">
    <property type="component" value="Unassembled WGS sequence"/>
</dbReference>
<comment type="caution">
    <text evidence="3">The sequence shown here is derived from an EMBL/GenBank/DDBJ whole genome shotgun (WGS) entry which is preliminary data.</text>
</comment>
<name>A0AAE0AWB7_9ROSI</name>
<protein>
    <recommendedName>
        <fullName evidence="2">DUF4283 domain-containing protein</fullName>
    </recommendedName>
</protein>